<dbReference type="PROSITE" id="PS51078">
    <property type="entry name" value="ICLR_ED"/>
    <property type="match status" value="1"/>
</dbReference>
<dbReference type="EMBL" id="FNUJ01000003">
    <property type="protein sequence ID" value="SEF26122.1"/>
    <property type="molecule type" value="Genomic_DNA"/>
</dbReference>
<dbReference type="GO" id="GO:0003677">
    <property type="term" value="F:DNA binding"/>
    <property type="evidence" value="ECO:0007669"/>
    <property type="project" value="UniProtKB-KW"/>
</dbReference>
<dbReference type="InterPro" id="IPR036388">
    <property type="entry name" value="WH-like_DNA-bd_sf"/>
</dbReference>
<dbReference type="Pfam" id="PF01614">
    <property type="entry name" value="IclR_C"/>
    <property type="match status" value="1"/>
</dbReference>
<evidence type="ECO:0000256" key="2">
    <source>
        <dbReference type="ARBA" id="ARBA00023125"/>
    </source>
</evidence>
<dbReference type="GO" id="GO:0045892">
    <property type="term" value="P:negative regulation of DNA-templated transcription"/>
    <property type="evidence" value="ECO:0007669"/>
    <property type="project" value="TreeGrafter"/>
</dbReference>
<dbReference type="Pfam" id="PF09339">
    <property type="entry name" value="HTH_IclR"/>
    <property type="match status" value="1"/>
</dbReference>
<dbReference type="InterPro" id="IPR050707">
    <property type="entry name" value="HTH_MetabolicPath_Reg"/>
</dbReference>
<keyword evidence="3" id="KW-0804">Transcription</keyword>
<dbReference type="SUPFAM" id="SSF55781">
    <property type="entry name" value="GAF domain-like"/>
    <property type="match status" value="1"/>
</dbReference>
<evidence type="ECO:0000256" key="1">
    <source>
        <dbReference type="ARBA" id="ARBA00023015"/>
    </source>
</evidence>
<dbReference type="PANTHER" id="PTHR30136:SF24">
    <property type="entry name" value="HTH-TYPE TRANSCRIPTIONAL REPRESSOR ALLR"/>
    <property type="match status" value="1"/>
</dbReference>
<dbReference type="SUPFAM" id="SSF46785">
    <property type="entry name" value="Winged helix' DNA-binding domain"/>
    <property type="match status" value="1"/>
</dbReference>
<evidence type="ECO:0000259" key="5">
    <source>
        <dbReference type="PROSITE" id="PS51078"/>
    </source>
</evidence>
<keyword evidence="7" id="KW-1185">Reference proteome</keyword>
<dbReference type="RefSeq" id="WP_086677432.1">
    <property type="nucleotide sequence ID" value="NZ_FNUJ01000003.1"/>
</dbReference>
<proteinExistence type="predicted"/>
<dbReference type="Gene3D" id="1.10.10.10">
    <property type="entry name" value="Winged helix-like DNA-binding domain superfamily/Winged helix DNA-binding domain"/>
    <property type="match status" value="1"/>
</dbReference>
<feature type="domain" description="HTH iclR-type" evidence="4">
    <location>
        <begin position="6"/>
        <end position="66"/>
    </location>
</feature>
<dbReference type="Gene3D" id="3.30.450.40">
    <property type="match status" value="1"/>
</dbReference>
<evidence type="ECO:0000313" key="6">
    <source>
        <dbReference type="EMBL" id="SEF26122.1"/>
    </source>
</evidence>
<dbReference type="OrthoDB" id="60629at2"/>
<evidence type="ECO:0000256" key="3">
    <source>
        <dbReference type="ARBA" id="ARBA00023163"/>
    </source>
</evidence>
<dbReference type="InterPro" id="IPR005471">
    <property type="entry name" value="Tscrpt_reg_IclR_N"/>
</dbReference>
<sequence length="256" mass="27702">MTGPPKSVLARGLTLLDAFSSADTTLSLAELTARTGLPKPTVHRLAAELVGWGGLERTDGRYRLGMKLFELGQRVPRRRDLREAALPYLEDLYEATHENIHLAVQDGPHTLFLEKVSGRRSMPIESQVGGKLPLHCTATGKVFLALGAPDWFRRVAVGGLARWTPRTIVAPGRLRQELARAAVSGYGVNHEEYEVGVSAVAAPVFDARRRVLAALSITGNAAKLDLDRLAPAVRTAALALSRELALAPVRNPLDRG</sequence>
<evidence type="ECO:0000313" key="7">
    <source>
        <dbReference type="Proteomes" id="UP000198878"/>
    </source>
</evidence>
<dbReference type="AlphaFoldDB" id="A0A1H5QIX7"/>
<dbReference type="Proteomes" id="UP000198878">
    <property type="component" value="Unassembled WGS sequence"/>
</dbReference>
<keyword evidence="2 6" id="KW-0238">DNA-binding</keyword>
<dbReference type="SMART" id="SM00346">
    <property type="entry name" value="HTH_ICLR"/>
    <property type="match status" value="1"/>
</dbReference>
<dbReference type="STRING" id="218821.SAMN05421837_10391"/>
<dbReference type="InterPro" id="IPR014757">
    <property type="entry name" value="Tscrpt_reg_IclR_C"/>
</dbReference>
<evidence type="ECO:0000259" key="4">
    <source>
        <dbReference type="PROSITE" id="PS51077"/>
    </source>
</evidence>
<feature type="domain" description="IclR-ED" evidence="5">
    <location>
        <begin position="67"/>
        <end position="246"/>
    </location>
</feature>
<name>A0A1H5QIX7_9PSEU</name>
<organism evidence="6 7">
    <name type="scientific">Amycolatopsis pretoriensis</name>
    <dbReference type="NCBI Taxonomy" id="218821"/>
    <lineage>
        <taxon>Bacteria</taxon>
        <taxon>Bacillati</taxon>
        <taxon>Actinomycetota</taxon>
        <taxon>Actinomycetes</taxon>
        <taxon>Pseudonocardiales</taxon>
        <taxon>Pseudonocardiaceae</taxon>
        <taxon>Amycolatopsis</taxon>
    </lineage>
</organism>
<dbReference type="InterPro" id="IPR029016">
    <property type="entry name" value="GAF-like_dom_sf"/>
</dbReference>
<dbReference type="PANTHER" id="PTHR30136">
    <property type="entry name" value="HELIX-TURN-HELIX TRANSCRIPTIONAL REGULATOR, ICLR FAMILY"/>
    <property type="match status" value="1"/>
</dbReference>
<reference evidence="7" key="1">
    <citation type="submission" date="2016-10" db="EMBL/GenBank/DDBJ databases">
        <authorList>
            <person name="Varghese N."/>
            <person name="Submissions S."/>
        </authorList>
    </citation>
    <scope>NUCLEOTIDE SEQUENCE [LARGE SCALE GENOMIC DNA]</scope>
    <source>
        <strain evidence="7">DSM 44654</strain>
    </source>
</reference>
<dbReference type="GO" id="GO:0003700">
    <property type="term" value="F:DNA-binding transcription factor activity"/>
    <property type="evidence" value="ECO:0007669"/>
    <property type="project" value="TreeGrafter"/>
</dbReference>
<gene>
    <name evidence="6" type="ORF">SAMN05421837_10391</name>
</gene>
<accession>A0A1H5QIX7</accession>
<dbReference type="InterPro" id="IPR036390">
    <property type="entry name" value="WH_DNA-bd_sf"/>
</dbReference>
<dbReference type="PROSITE" id="PS51077">
    <property type="entry name" value="HTH_ICLR"/>
    <property type="match status" value="1"/>
</dbReference>
<protein>
    <submittedName>
        <fullName evidence="6">DNA-binding transcriptional regulator, IclR family</fullName>
    </submittedName>
</protein>
<keyword evidence="1" id="KW-0805">Transcription regulation</keyword>